<evidence type="ECO:0000313" key="3">
    <source>
        <dbReference type="EMBL" id="GAA4463939.1"/>
    </source>
</evidence>
<name>A0ABP8NDC8_9BACT</name>
<evidence type="ECO:0000259" key="1">
    <source>
        <dbReference type="PROSITE" id="PS50125"/>
    </source>
</evidence>
<feature type="domain" description="Ig-like" evidence="2">
    <location>
        <begin position="346"/>
        <end position="447"/>
    </location>
</feature>
<evidence type="ECO:0000313" key="4">
    <source>
        <dbReference type="Proteomes" id="UP001500840"/>
    </source>
</evidence>
<evidence type="ECO:0000259" key="2">
    <source>
        <dbReference type="PROSITE" id="PS50835"/>
    </source>
</evidence>
<dbReference type="InterPro" id="IPR029787">
    <property type="entry name" value="Nucleotide_cyclase"/>
</dbReference>
<gene>
    <name evidence="3" type="ORF">GCM10023156_49720</name>
</gene>
<dbReference type="Pfam" id="PF00211">
    <property type="entry name" value="Guanylate_cyc"/>
    <property type="match status" value="1"/>
</dbReference>
<dbReference type="Pfam" id="PF01590">
    <property type="entry name" value="GAF"/>
    <property type="match status" value="1"/>
</dbReference>
<evidence type="ECO:0008006" key="5">
    <source>
        <dbReference type="Google" id="ProtNLM"/>
    </source>
</evidence>
<dbReference type="InterPro" id="IPR050697">
    <property type="entry name" value="Adenylyl/Guanylyl_Cyclase_3/4"/>
</dbReference>
<dbReference type="PANTHER" id="PTHR43081">
    <property type="entry name" value="ADENYLATE CYCLASE, TERMINAL-DIFFERENTIATION SPECIFIC-RELATED"/>
    <property type="match status" value="1"/>
</dbReference>
<dbReference type="RefSeq" id="WP_345326474.1">
    <property type="nucleotide sequence ID" value="NZ_BAABGA010000067.1"/>
</dbReference>
<accession>A0ABP8NDC8</accession>
<dbReference type="SUPFAM" id="SSF55073">
    <property type="entry name" value="Nucleotide cyclase"/>
    <property type="match status" value="1"/>
</dbReference>
<dbReference type="Gene3D" id="3.30.70.1230">
    <property type="entry name" value="Nucleotide cyclase"/>
    <property type="match status" value="1"/>
</dbReference>
<dbReference type="Proteomes" id="UP001500840">
    <property type="component" value="Unassembled WGS sequence"/>
</dbReference>
<dbReference type="InterPro" id="IPR003018">
    <property type="entry name" value="GAF"/>
</dbReference>
<dbReference type="EMBL" id="BAABGA010000067">
    <property type="protein sequence ID" value="GAA4463939.1"/>
    <property type="molecule type" value="Genomic_DNA"/>
</dbReference>
<dbReference type="InterPro" id="IPR007110">
    <property type="entry name" value="Ig-like_dom"/>
</dbReference>
<proteinExistence type="predicted"/>
<dbReference type="PANTHER" id="PTHR43081:SF1">
    <property type="entry name" value="ADENYLATE CYCLASE, TERMINAL-DIFFERENTIATION SPECIFIC"/>
    <property type="match status" value="1"/>
</dbReference>
<dbReference type="InterPro" id="IPR001054">
    <property type="entry name" value="A/G_cyclase"/>
</dbReference>
<reference evidence="4" key="1">
    <citation type="journal article" date="2019" name="Int. J. Syst. Evol. Microbiol.">
        <title>The Global Catalogue of Microorganisms (GCM) 10K type strain sequencing project: providing services to taxonomists for standard genome sequencing and annotation.</title>
        <authorList>
            <consortium name="The Broad Institute Genomics Platform"/>
            <consortium name="The Broad Institute Genome Sequencing Center for Infectious Disease"/>
            <person name="Wu L."/>
            <person name="Ma J."/>
        </authorList>
    </citation>
    <scope>NUCLEOTIDE SEQUENCE [LARGE SCALE GENOMIC DNA]</scope>
    <source>
        <strain evidence="4">JCM 17759</strain>
    </source>
</reference>
<organism evidence="3 4">
    <name type="scientific">Novipirellula rosea</name>
    <dbReference type="NCBI Taxonomy" id="1031540"/>
    <lineage>
        <taxon>Bacteria</taxon>
        <taxon>Pseudomonadati</taxon>
        <taxon>Planctomycetota</taxon>
        <taxon>Planctomycetia</taxon>
        <taxon>Pirellulales</taxon>
        <taxon>Pirellulaceae</taxon>
        <taxon>Novipirellula</taxon>
    </lineage>
</organism>
<sequence length="627" mass="68507">MKFVDVIVKLGDETNHVYKASLPLEIGRMDHGEELLRTQNVGNGNFRLAVAPIDMIGVSRRSMRVEDNGDGGLRLVNIHSTNSFQVSDENLVVGPGQSLSVSGNVTVKLPQQLMLTFTLKSMNAPVEYDRSMRTLEAVESSMTNGTQDARLGQLKNETSDKNPAAVAVSLVRQALTVVQKAAGSNEFFEAAVRAVANMIELDRAFVILFESDHWTVRSMFSFESDSSINFTDSKTIEPLPSGSTRLLDNVLQTKKTVIYEPDSYLQTAGSSMISLDRAVAAPMFNKAGEVIGVVYGDRRVVDDRSNEPIGELEATLLEVMASAVASGLARQHEESLRASLTQFFSPAVTDRLEKNENLLLGRDAEVTVLFCDIRGFSAVSKRVGPARTIEWINDVMTELSQCVIETDGVLVDYIGDELMAMWGAPAQQPDHALRACRTASLMLKQIEPLRQKWSDITSDQFGFGIGINTGVAQVGNTGSKVKFKYGPLGNTVNVASRVQGMTKAFGVRVLLTSSTLDEVTKCQGAASEIVLQTRHLADAKPLGINEVVTLYELNPDADPNWQQLRLSYEKALDCYHKSDLAGAAKELASLVYKNANDTPSVLLLGRVVDALTHKKTVVDPVFVFDHK</sequence>
<dbReference type="CDD" id="cd07302">
    <property type="entry name" value="CHD"/>
    <property type="match status" value="1"/>
</dbReference>
<dbReference type="InterPro" id="IPR029016">
    <property type="entry name" value="GAF-like_dom_sf"/>
</dbReference>
<comment type="caution">
    <text evidence="3">The sequence shown here is derived from an EMBL/GenBank/DDBJ whole genome shotgun (WGS) entry which is preliminary data.</text>
</comment>
<protein>
    <recommendedName>
        <fullName evidence="5">Adenylate cyclase</fullName>
    </recommendedName>
</protein>
<keyword evidence="4" id="KW-1185">Reference proteome</keyword>
<dbReference type="Gene3D" id="3.30.450.40">
    <property type="match status" value="1"/>
</dbReference>
<feature type="domain" description="Guanylate cyclase" evidence="1">
    <location>
        <begin position="367"/>
        <end position="499"/>
    </location>
</feature>
<dbReference type="SUPFAM" id="SSF55781">
    <property type="entry name" value="GAF domain-like"/>
    <property type="match status" value="1"/>
</dbReference>
<dbReference type="PROSITE" id="PS50835">
    <property type="entry name" value="IG_LIKE"/>
    <property type="match status" value="1"/>
</dbReference>
<dbReference type="PROSITE" id="PS50125">
    <property type="entry name" value="GUANYLATE_CYCLASE_2"/>
    <property type="match status" value="1"/>
</dbReference>
<dbReference type="SMART" id="SM00044">
    <property type="entry name" value="CYCc"/>
    <property type="match status" value="1"/>
</dbReference>